<name>A0ABU9GAT2_COBMA</name>
<feature type="region of interest" description="Disordered" evidence="1">
    <location>
        <begin position="81"/>
        <end position="135"/>
    </location>
</feature>
<feature type="compositionally biased region" description="Basic and acidic residues" evidence="1">
    <location>
        <begin position="122"/>
        <end position="132"/>
    </location>
</feature>
<evidence type="ECO:0000313" key="3">
    <source>
        <dbReference type="Proteomes" id="UP001378242"/>
    </source>
</evidence>
<comment type="caution">
    <text evidence="2">The sequence shown here is derived from an EMBL/GenBank/DDBJ whole genome shotgun (WGS) entry which is preliminary data.</text>
</comment>
<dbReference type="RefSeq" id="WP_341541714.1">
    <property type="nucleotide sequence ID" value="NZ_JBAKAP010000002.1"/>
</dbReference>
<dbReference type="EMBL" id="JBAKAP010000002">
    <property type="protein sequence ID" value="MEL0615579.1"/>
    <property type="molecule type" value="Genomic_DNA"/>
</dbReference>
<accession>A0ABU9GAT2</accession>
<dbReference type="Proteomes" id="UP001378242">
    <property type="component" value="Unassembled WGS sequence"/>
</dbReference>
<reference evidence="2 3" key="1">
    <citation type="submission" date="2024-02" db="EMBL/GenBank/DDBJ databases">
        <title>Bacteria isolated from the canopy kelp, Nereocystis luetkeana.</title>
        <authorList>
            <person name="Pfister C.A."/>
            <person name="Younker I.T."/>
            <person name="Light S.H."/>
        </authorList>
    </citation>
    <scope>NUCLEOTIDE SEQUENCE [LARGE SCALE GENOMIC DNA]</scope>
    <source>
        <strain evidence="2 3">TI.5.07</strain>
    </source>
</reference>
<keyword evidence="3" id="KW-1185">Reference proteome</keyword>
<feature type="compositionally biased region" description="Low complexity" evidence="1">
    <location>
        <begin position="85"/>
        <end position="97"/>
    </location>
</feature>
<organism evidence="2 3">
    <name type="scientific">Cobetia marina</name>
    <name type="common">Deleya marina</name>
    <dbReference type="NCBI Taxonomy" id="28258"/>
    <lineage>
        <taxon>Bacteria</taxon>
        <taxon>Pseudomonadati</taxon>
        <taxon>Pseudomonadota</taxon>
        <taxon>Gammaproteobacteria</taxon>
        <taxon>Oceanospirillales</taxon>
        <taxon>Halomonadaceae</taxon>
        <taxon>Cobetia</taxon>
    </lineage>
</organism>
<evidence type="ECO:0000256" key="1">
    <source>
        <dbReference type="SAM" id="MobiDB-lite"/>
    </source>
</evidence>
<proteinExistence type="predicted"/>
<sequence length="267" mass="28105">MPSSPASTSVKEARSRAISIRLAGRSIVNLRQRLGAGALGLMLGSVPAYANGIEDLPPQHRLSASTLGTGLGDTRREVAALATASGHSPDSSGSPGSPDRRAAGVGNDNGDTTSGQAAPGSQRDHESSHESSRLLSTGLAPELLTQLMMRASHSGMRQFSGMDIVANQVRFTGWGRDGWEMELSINRADGELIDEALRRQTRQTEEGAMGRNSLRQTLNFAASDGIERIRSVDVEAHAIRIVGLDGQGRQQTLSLSLPTLASTMPGG</sequence>
<gene>
    <name evidence="2" type="ORF">V6243_01960</name>
</gene>
<evidence type="ECO:0000313" key="2">
    <source>
        <dbReference type="EMBL" id="MEL0615579.1"/>
    </source>
</evidence>
<protein>
    <submittedName>
        <fullName evidence="2">Uncharacterized protein</fullName>
    </submittedName>
</protein>